<dbReference type="AlphaFoldDB" id="A0ABD6AZH5"/>
<organism evidence="2 3">
    <name type="scientific">Halomarina rubra</name>
    <dbReference type="NCBI Taxonomy" id="2071873"/>
    <lineage>
        <taxon>Archaea</taxon>
        <taxon>Methanobacteriati</taxon>
        <taxon>Methanobacteriota</taxon>
        <taxon>Stenosarchaea group</taxon>
        <taxon>Halobacteria</taxon>
        <taxon>Halobacteriales</taxon>
        <taxon>Natronomonadaceae</taxon>
        <taxon>Halomarina</taxon>
    </lineage>
</organism>
<evidence type="ECO:0000256" key="1">
    <source>
        <dbReference type="SAM" id="MobiDB-lite"/>
    </source>
</evidence>
<sequence>MAPSRRDALRIGGTTLLSLTPLAGCVGQSGMPETEPPTESTTSPRTTQVPPEDRAAVRLTGPTVAPELVALNSPDSITTYGDRGRQFLVLDATVESGSAPVYSAFELRTESKTYESAPDAGYQGMIWNRGQRYEYERESGWLAFDLPKPLDTEHATVRWPGGDYRLDRSVLDRLNRPPTSFEVREFSAPESVDNYQQATLTVRIANTGDRSGTFVGALNRIGPAVAYSPEVALEQRIPAGESATWTYSHTPSLDARESGEFPDMRLSLRWRGGSESVTVGITDG</sequence>
<keyword evidence="3" id="KW-1185">Reference proteome</keyword>
<evidence type="ECO:0008006" key="4">
    <source>
        <dbReference type="Google" id="ProtNLM"/>
    </source>
</evidence>
<evidence type="ECO:0000313" key="2">
    <source>
        <dbReference type="EMBL" id="MFD1514244.1"/>
    </source>
</evidence>
<protein>
    <recommendedName>
        <fullName evidence="4">DUF4352 domain-containing protein</fullName>
    </recommendedName>
</protein>
<name>A0ABD6AZH5_9EURY</name>
<gene>
    <name evidence="2" type="ORF">ACFSBT_13260</name>
</gene>
<dbReference type="Proteomes" id="UP001597187">
    <property type="component" value="Unassembled WGS sequence"/>
</dbReference>
<feature type="compositionally biased region" description="Low complexity" evidence="1">
    <location>
        <begin position="37"/>
        <end position="47"/>
    </location>
</feature>
<evidence type="ECO:0000313" key="3">
    <source>
        <dbReference type="Proteomes" id="UP001597187"/>
    </source>
</evidence>
<feature type="region of interest" description="Disordered" evidence="1">
    <location>
        <begin position="22"/>
        <end position="52"/>
    </location>
</feature>
<reference evidence="2 3" key="1">
    <citation type="journal article" date="2019" name="Int. J. Syst. Evol. Microbiol.">
        <title>The Global Catalogue of Microorganisms (GCM) 10K type strain sequencing project: providing services to taxonomists for standard genome sequencing and annotation.</title>
        <authorList>
            <consortium name="The Broad Institute Genomics Platform"/>
            <consortium name="The Broad Institute Genome Sequencing Center for Infectious Disease"/>
            <person name="Wu L."/>
            <person name="Ma J."/>
        </authorList>
    </citation>
    <scope>NUCLEOTIDE SEQUENCE [LARGE SCALE GENOMIC DNA]</scope>
    <source>
        <strain evidence="2 3">CGMCC 1.12563</strain>
    </source>
</reference>
<accession>A0ABD6AZH5</accession>
<comment type="caution">
    <text evidence="2">The sequence shown here is derived from an EMBL/GenBank/DDBJ whole genome shotgun (WGS) entry which is preliminary data.</text>
</comment>
<proteinExistence type="predicted"/>
<dbReference type="EMBL" id="JBHUDC010000007">
    <property type="protein sequence ID" value="MFD1514244.1"/>
    <property type="molecule type" value="Genomic_DNA"/>
</dbReference>
<dbReference type="RefSeq" id="WP_250874218.1">
    <property type="nucleotide sequence ID" value="NZ_JALXFV010000007.1"/>
</dbReference>